<gene>
    <name evidence="1" type="ORF">BDV23DRAFT_150885</name>
</gene>
<dbReference type="AlphaFoldDB" id="A0A5N6G0T7"/>
<evidence type="ECO:0000313" key="1">
    <source>
        <dbReference type="EMBL" id="KAE8392696.1"/>
    </source>
</evidence>
<reference evidence="1" key="1">
    <citation type="submission" date="2019-04" db="EMBL/GenBank/DDBJ databases">
        <title>Friends and foes A comparative genomics studyof 23 Aspergillus species from section Flavi.</title>
        <authorList>
            <consortium name="DOE Joint Genome Institute"/>
            <person name="Kjaerbolling I."/>
            <person name="Vesth T."/>
            <person name="Frisvad J.C."/>
            <person name="Nybo J.L."/>
            <person name="Theobald S."/>
            <person name="Kildgaard S."/>
            <person name="Isbrandt T."/>
            <person name="Kuo A."/>
            <person name="Sato A."/>
            <person name="Lyhne E.K."/>
            <person name="Kogle M.E."/>
            <person name="Wiebenga A."/>
            <person name="Kun R.S."/>
            <person name="Lubbers R.J."/>
            <person name="Makela M.R."/>
            <person name="Barry K."/>
            <person name="Chovatia M."/>
            <person name="Clum A."/>
            <person name="Daum C."/>
            <person name="Haridas S."/>
            <person name="He G."/>
            <person name="LaButti K."/>
            <person name="Lipzen A."/>
            <person name="Mondo S."/>
            <person name="Riley R."/>
            <person name="Salamov A."/>
            <person name="Simmons B.A."/>
            <person name="Magnuson J.K."/>
            <person name="Henrissat B."/>
            <person name="Mortensen U.H."/>
            <person name="Larsen T.O."/>
            <person name="Devries R.P."/>
            <person name="Grigoriev I.V."/>
            <person name="Machida M."/>
            <person name="Baker S.E."/>
            <person name="Andersen M.R."/>
        </authorList>
    </citation>
    <scope>NUCLEOTIDE SEQUENCE [LARGE SCALE GENOMIC DNA]</scope>
    <source>
        <strain evidence="1">IBT 14317</strain>
    </source>
</reference>
<dbReference type="EMBL" id="ML735235">
    <property type="protein sequence ID" value="KAE8392696.1"/>
    <property type="molecule type" value="Genomic_DNA"/>
</dbReference>
<dbReference type="Proteomes" id="UP000326877">
    <property type="component" value="Unassembled WGS sequence"/>
</dbReference>
<proteinExistence type="predicted"/>
<name>A0A5N6G0T7_PETAA</name>
<sequence>MENVTIICTFLFATIYTISGWIYITFLLQEISRIPYPDPRFSTCQLLLSSTDRLHVENQWLCANKIIPLL</sequence>
<accession>A0A5N6G0T7</accession>
<accession>A0A5N7CEV4</accession>
<organism evidence="1">
    <name type="scientific">Petromyces alliaceus</name>
    <name type="common">Aspergillus alliaceus</name>
    <dbReference type="NCBI Taxonomy" id="209559"/>
    <lineage>
        <taxon>Eukaryota</taxon>
        <taxon>Fungi</taxon>
        <taxon>Dikarya</taxon>
        <taxon>Ascomycota</taxon>
        <taxon>Pezizomycotina</taxon>
        <taxon>Eurotiomycetes</taxon>
        <taxon>Eurotiomycetidae</taxon>
        <taxon>Eurotiales</taxon>
        <taxon>Aspergillaceae</taxon>
        <taxon>Aspergillus</taxon>
        <taxon>Aspergillus subgen. Circumdati</taxon>
    </lineage>
</organism>
<protein>
    <submittedName>
        <fullName evidence="1">Uncharacterized protein</fullName>
    </submittedName>
</protein>